<dbReference type="SUPFAM" id="SSF54427">
    <property type="entry name" value="NTF2-like"/>
    <property type="match status" value="1"/>
</dbReference>
<dbReference type="AlphaFoldDB" id="A0A495V3V0"/>
<proteinExistence type="predicted"/>
<reference evidence="1 2" key="1">
    <citation type="submission" date="2018-10" db="EMBL/GenBank/DDBJ databases">
        <title>Genomic Encyclopedia of Archaeal and Bacterial Type Strains, Phase II (KMG-II): from individual species to whole genera.</title>
        <authorList>
            <person name="Goeker M."/>
        </authorList>
    </citation>
    <scope>NUCLEOTIDE SEQUENCE [LARGE SCALE GENOMIC DNA]</scope>
    <source>
        <strain evidence="1 2">DSM 235</strain>
    </source>
</reference>
<gene>
    <name evidence="1" type="ORF">BDD21_0585</name>
</gene>
<protein>
    <recommendedName>
        <fullName evidence="3">SnoaL-like protein</fullName>
    </recommendedName>
</protein>
<organism evidence="1 2">
    <name type="scientific">Thiocapsa rosea</name>
    <dbReference type="NCBI Taxonomy" id="69360"/>
    <lineage>
        <taxon>Bacteria</taxon>
        <taxon>Pseudomonadati</taxon>
        <taxon>Pseudomonadota</taxon>
        <taxon>Gammaproteobacteria</taxon>
        <taxon>Chromatiales</taxon>
        <taxon>Chromatiaceae</taxon>
        <taxon>Thiocapsa</taxon>
    </lineage>
</organism>
<evidence type="ECO:0000313" key="1">
    <source>
        <dbReference type="EMBL" id="RKT43263.1"/>
    </source>
</evidence>
<evidence type="ECO:0008006" key="3">
    <source>
        <dbReference type="Google" id="ProtNLM"/>
    </source>
</evidence>
<dbReference type="Gene3D" id="3.10.450.50">
    <property type="match status" value="1"/>
</dbReference>
<keyword evidence="2" id="KW-1185">Reference proteome</keyword>
<evidence type="ECO:0000313" key="2">
    <source>
        <dbReference type="Proteomes" id="UP000274556"/>
    </source>
</evidence>
<dbReference type="EMBL" id="RBXL01000001">
    <property type="protein sequence ID" value="RKT43263.1"/>
    <property type="molecule type" value="Genomic_DNA"/>
</dbReference>
<name>A0A495V3V0_9GAMM</name>
<dbReference type="RefSeq" id="WP_120795864.1">
    <property type="nucleotide sequence ID" value="NZ_RBXL01000001.1"/>
</dbReference>
<sequence length="126" mass="14460">MTPDPLSIVDAYLVAQLARDYETMRGLLADTGFCYRSPIARFDRADDFIQYATLSSGIILDREIRKVFVDGEDVCHFMTYRIQISEKHAVEAAQWARVHEGRIQRIEAVFDASLYRELFPSDEPAP</sequence>
<dbReference type="OrthoDB" id="118733at2"/>
<accession>A0A495V3V0</accession>
<comment type="caution">
    <text evidence="1">The sequence shown here is derived from an EMBL/GenBank/DDBJ whole genome shotgun (WGS) entry which is preliminary data.</text>
</comment>
<dbReference type="Proteomes" id="UP000274556">
    <property type="component" value="Unassembled WGS sequence"/>
</dbReference>
<dbReference type="InterPro" id="IPR032710">
    <property type="entry name" value="NTF2-like_dom_sf"/>
</dbReference>